<reference evidence="1" key="1">
    <citation type="submission" date="2018-11" db="EMBL/GenBank/DDBJ databases">
        <authorList>
            <consortium name="Genoscope - CEA"/>
            <person name="William W."/>
        </authorList>
    </citation>
    <scope>NUCLEOTIDE SEQUENCE</scope>
</reference>
<gene>
    <name evidence="1" type="ORF">BOLC9T59687H</name>
</gene>
<name>A0A3P6EGC2_BRAOL</name>
<organism evidence="1">
    <name type="scientific">Brassica oleracea</name>
    <name type="common">Wild cabbage</name>
    <dbReference type="NCBI Taxonomy" id="3712"/>
    <lineage>
        <taxon>Eukaryota</taxon>
        <taxon>Viridiplantae</taxon>
        <taxon>Streptophyta</taxon>
        <taxon>Embryophyta</taxon>
        <taxon>Tracheophyta</taxon>
        <taxon>Spermatophyta</taxon>
        <taxon>Magnoliopsida</taxon>
        <taxon>eudicotyledons</taxon>
        <taxon>Gunneridae</taxon>
        <taxon>Pentapetalae</taxon>
        <taxon>rosids</taxon>
        <taxon>malvids</taxon>
        <taxon>Brassicales</taxon>
        <taxon>Brassicaceae</taxon>
        <taxon>Brassiceae</taxon>
        <taxon>Brassica</taxon>
    </lineage>
</organism>
<accession>A0A3P6EGC2</accession>
<dbReference type="EMBL" id="LR031875">
    <property type="protein sequence ID" value="VDD34364.1"/>
    <property type="molecule type" value="Genomic_DNA"/>
</dbReference>
<evidence type="ECO:0000313" key="1">
    <source>
        <dbReference type="EMBL" id="VDD34364.1"/>
    </source>
</evidence>
<dbReference type="AlphaFoldDB" id="A0A3P6EGC2"/>
<protein>
    <submittedName>
        <fullName evidence="1">Uncharacterized protein</fullName>
    </submittedName>
</protein>
<sequence>MRRLRHQEVIPIKSSFTLRVSRFVCSRRYMRSNRDIILARSKNPNPFMRISVTSFDDATHRESQYRNQSDAVAKRRRRSLVKFSI</sequence>
<proteinExistence type="predicted"/>